<accession>A0A5H6JGX6</accession>
<dbReference type="AlphaFoldDB" id="A0A5H6JGX6"/>
<dbReference type="RefSeq" id="WP_048590329.1">
    <property type="nucleotide sequence ID" value="NZ_LFIH01000008.1"/>
</dbReference>
<name>A0A5H6JGX6_SALET</name>
<gene>
    <name evidence="1" type="ORF">G0E07_17355</name>
</gene>
<protein>
    <submittedName>
        <fullName evidence="1">Uncharacterized protein</fullName>
    </submittedName>
</protein>
<reference evidence="1" key="1">
    <citation type="journal article" date="2018" name="Genome Biol.">
        <title>SKESA: strategic k-mer extension for scrupulous assemblies.</title>
        <authorList>
            <person name="Souvorov A."/>
            <person name="Agarwala R."/>
            <person name="Lipman D.J."/>
        </authorList>
    </citation>
    <scope>NUCLEOTIDE SEQUENCE</scope>
    <source>
        <strain evidence="1">Salmonella enterica</strain>
    </source>
</reference>
<dbReference type="EMBL" id="DAAMJZ010000039">
    <property type="protein sequence ID" value="HAC7017921.1"/>
    <property type="molecule type" value="Genomic_DNA"/>
</dbReference>
<organism evidence="1">
    <name type="scientific">Salmonella enterica subsp. enterica serovar Napoli</name>
    <dbReference type="NCBI Taxonomy" id="1151001"/>
    <lineage>
        <taxon>Bacteria</taxon>
        <taxon>Pseudomonadati</taxon>
        <taxon>Pseudomonadota</taxon>
        <taxon>Gammaproteobacteria</taxon>
        <taxon>Enterobacterales</taxon>
        <taxon>Enterobacteriaceae</taxon>
        <taxon>Salmonella</taxon>
    </lineage>
</organism>
<reference evidence="1" key="2">
    <citation type="submission" date="2018-07" db="EMBL/GenBank/DDBJ databases">
        <authorList>
            <consortium name="NCBI Pathogen Detection Project"/>
        </authorList>
    </citation>
    <scope>NUCLEOTIDE SEQUENCE</scope>
    <source>
        <strain evidence="1">Salmonella enterica</strain>
    </source>
</reference>
<comment type="caution">
    <text evidence="1">The sequence shown here is derived from an EMBL/GenBank/DDBJ whole genome shotgun (WGS) entry which is preliminary data.</text>
</comment>
<evidence type="ECO:0000313" key="1">
    <source>
        <dbReference type="EMBL" id="HAC7017921.1"/>
    </source>
</evidence>
<proteinExistence type="predicted"/>
<sequence>MKADPIPLIYPFENPSLTAGLAAINATTPLFKTEAKHLETWFKEGVIARYLLVDDIRELWNREGLGAFFDLIFGEAKGCRLIASRREGMEWSQRKGGEIPTYSVYAVDTAEALYAEVCEENRHPARNLNKAAVSRDLAALELPMPEPVLPRYEAQKIYAMVHGLSTPENAPKKQTPDRVTAVQSKAIVELLTAHGFTAEDYKGTIPALQQKLTRKGLNGTLTSVDKNALTAWLKKAGVR</sequence>